<dbReference type="UniPathway" id="UPA00135">
    <property type="reaction ID" value="UER00196"/>
</dbReference>
<dbReference type="GO" id="GO:0004617">
    <property type="term" value="F:phosphoglycerate dehydrogenase activity"/>
    <property type="evidence" value="ECO:0007669"/>
    <property type="project" value="UniProtKB-EC"/>
</dbReference>
<evidence type="ECO:0000313" key="16">
    <source>
        <dbReference type="EMBL" id="MBB4285017.1"/>
    </source>
</evidence>
<dbReference type="InterPro" id="IPR002912">
    <property type="entry name" value="ACT_dom"/>
</dbReference>
<dbReference type="FunFam" id="3.40.50.720:FF:000041">
    <property type="entry name" value="D-3-phosphoglycerate dehydrogenase"/>
    <property type="match status" value="1"/>
</dbReference>
<reference evidence="16 17" key="1">
    <citation type="submission" date="2020-08" db="EMBL/GenBank/DDBJ databases">
        <title>Genome sequencing of Purple Non-Sulfur Bacteria from various extreme environments.</title>
        <authorList>
            <person name="Mayer M."/>
        </authorList>
    </citation>
    <scope>NUCLEOTIDE SEQUENCE [LARGE SCALE GENOMIC DNA]</scope>
    <source>
        <strain evidence="16 17">JA135</strain>
    </source>
</reference>
<dbReference type="PROSITE" id="PS51671">
    <property type="entry name" value="ACT"/>
    <property type="match status" value="1"/>
</dbReference>
<feature type="domain" description="ACT" evidence="15">
    <location>
        <begin position="340"/>
        <end position="411"/>
    </location>
</feature>
<protein>
    <recommendedName>
        <fullName evidence="6">D-3-phosphoglycerate dehydrogenase</fullName>
        <ecNumber evidence="4">1.1.1.399</ecNumber>
        <ecNumber evidence="5">1.1.1.95</ecNumber>
    </recommendedName>
    <alternativeName>
        <fullName evidence="11">2-oxoglutarate reductase</fullName>
    </alternativeName>
</protein>
<dbReference type="PANTHER" id="PTHR42789">
    <property type="entry name" value="D-ISOMER SPECIFIC 2-HYDROXYACID DEHYDROGENASE FAMILY PROTEIN (AFU_ORTHOLOGUE AFUA_6G10090)"/>
    <property type="match status" value="1"/>
</dbReference>
<dbReference type="Pfam" id="PF00389">
    <property type="entry name" value="2-Hacid_dh"/>
    <property type="match status" value="1"/>
</dbReference>
<gene>
    <name evidence="16" type="ORF">GGD88_000731</name>
</gene>
<dbReference type="InterPro" id="IPR029752">
    <property type="entry name" value="D-isomer_DH_CS1"/>
</dbReference>
<evidence type="ECO:0000256" key="8">
    <source>
        <dbReference type="ARBA" id="ARBA00023002"/>
    </source>
</evidence>
<keyword evidence="7" id="KW-0028">Amino-acid biosynthesis</keyword>
<evidence type="ECO:0000256" key="11">
    <source>
        <dbReference type="ARBA" id="ARBA00030455"/>
    </source>
</evidence>
<accession>A0A7W6WK41</accession>
<comment type="catalytic activity">
    <reaction evidence="12">
        <text>(R)-2-hydroxyglutarate + NAD(+) = 2-oxoglutarate + NADH + H(+)</text>
        <dbReference type="Rhea" id="RHEA:49612"/>
        <dbReference type="ChEBI" id="CHEBI:15378"/>
        <dbReference type="ChEBI" id="CHEBI:15801"/>
        <dbReference type="ChEBI" id="CHEBI:16810"/>
        <dbReference type="ChEBI" id="CHEBI:57540"/>
        <dbReference type="ChEBI" id="CHEBI:57945"/>
        <dbReference type="EC" id="1.1.1.399"/>
    </reaction>
</comment>
<dbReference type="Pfam" id="PF02826">
    <property type="entry name" value="2-Hacid_dh_C"/>
    <property type="match status" value="1"/>
</dbReference>
<dbReference type="InterPro" id="IPR006139">
    <property type="entry name" value="D-isomer_2_OHA_DH_cat_dom"/>
</dbReference>
<dbReference type="InterPro" id="IPR050857">
    <property type="entry name" value="D-2-hydroxyacid_DH"/>
</dbReference>
<sequence length="411" mass="43849">MSKLSLPKDKIKVLLLENVHPNAVALLRRTGYTNVTHLRTALSGDALKDAVADAHVLGIRSRTRVTADVLEAADKLMSIGCFSIGTDQVDLHAAKTRGIPVFNAPYSNTRSVAEMVLAEIICLLRGTFQKAWACHEGGWLKSAEGSHEVRGKTLGIVGYGHIGSQLSVLAEALGMRVIFHDIVEKLAIGNAASAGSLDALLERADVVSLHVPSSPLTRDMIGARELGLMKPGAFLINAARGEVVDIDALAHALRTGHLAGAAVDVFPLEPKGGNDTFDSPLRGLRNVILTPHVGGSTEEAQANIGTEVVEKLVKYSDNGSTTGAVNFVEVSLPEQEGVSRFLHIHKNVPGVLSAINDIFSSRDINIAGEYLRTDSDIGYVVVDVNKEIEAGMGIRRALQAVPGTIRTRFLM</sequence>
<dbReference type="InterPro" id="IPR029753">
    <property type="entry name" value="D-isomer_DH_CS"/>
</dbReference>
<dbReference type="GO" id="GO:0051287">
    <property type="term" value="F:NAD binding"/>
    <property type="evidence" value="ECO:0007669"/>
    <property type="project" value="InterPro"/>
</dbReference>
<dbReference type="PROSITE" id="PS00671">
    <property type="entry name" value="D_2_HYDROXYACID_DH_3"/>
    <property type="match status" value="1"/>
</dbReference>
<comment type="pathway">
    <text evidence="2">Amino-acid biosynthesis; L-serine biosynthesis; L-serine from 3-phospho-D-glycerate: step 1/3.</text>
</comment>
<evidence type="ECO:0000256" key="7">
    <source>
        <dbReference type="ARBA" id="ARBA00022605"/>
    </source>
</evidence>
<dbReference type="Pfam" id="PF22629">
    <property type="entry name" value="ACT_AHAS_ss"/>
    <property type="match status" value="1"/>
</dbReference>
<evidence type="ECO:0000256" key="5">
    <source>
        <dbReference type="ARBA" id="ARBA00013143"/>
    </source>
</evidence>
<dbReference type="SUPFAM" id="SSF55021">
    <property type="entry name" value="ACT-like"/>
    <property type="match status" value="1"/>
</dbReference>
<evidence type="ECO:0000256" key="12">
    <source>
        <dbReference type="ARBA" id="ARBA00048126"/>
    </source>
</evidence>
<dbReference type="EC" id="1.1.1.95" evidence="5"/>
<evidence type="ECO:0000259" key="15">
    <source>
        <dbReference type="PROSITE" id="PS51671"/>
    </source>
</evidence>
<comment type="caution">
    <text evidence="16">The sequence shown here is derived from an EMBL/GenBank/DDBJ whole genome shotgun (WGS) entry which is preliminary data.</text>
</comment>
<dbReference type="CDD" id="cd04901">
    <property type="entry name" value="ACT_3PGDH"/>
    <property type="match status" value="1"/>
</dbReference>
<evidence type="ECO:0000256" key="1">
    <source>
        <dbReference type="ARBA" id="ARBA00003800"/>
    </source>
</evidence>
<evidence type="ECO:0000313" key="17">
    <source>
        <dbReference type="Proteomes" id="UP000555728"/>
    </source>
</evidence>
<evidence type="ECO:0000256" key="2">
    <source>
        <dbReference type="ARBA" id="ARBA00005216"/>
    </source>
</evidence>
<dbReference type="PROSITE" id="PS00670">
    <property type="entry name" value="D_2_HYDROXYACID_DH_2"/>
    <property type="match status" value="1"/>
</dbReference>
<keyword evidence="17" id="KW-1185">Reference proteome</keyword>
<dbReference type="SUPFAM" id="SSF52283">
    <property type="entry name" value="Formate/glycerate dehydrogenase catalytic domain-like"/>
    <property type="match status" value="1"/>
</dbReference>
<evidence type="ECO:0000256" key="9">
    <source>
        <dbReference type="ARBA" id="ARBA00023027"/>
    </source>
</evidence>
<comment type="catalytic activity">
    <reaction evidence="13">
        <text>(2R)-3-phosphoglycerate + NAD(+) = 3-phosphooxypyruvate + NADH + H(+)</text>
        <dbReference type="Rhea" id="RHEA:12641"/>
        <dbReference type="ChEBI" id="CHEBI:15378"/>
        <dbReference type="ChEBI" id="CHEBI:18110"/>
        <dbReference type="ChEBI" id="CHEBI:57540"/>
        <dbReference type="ChEBI" id="CHEBI:57945"/>
        <dbReference type="ChEBI" id="CHEBI:58272"/>
        <dbReference type="EC" id="1.1.1.95"/>
    </reaction>
</comment>
<evidence type="ECO:0000256" key="10">
    <source>
        <dbReference type="ARBA" id="ARBA00023299"/>
    </source>
</evidence>
<dbReference type="AlphaFoldDB" id="A0A7W6WK41"/>
<evidence type="ECO:0000256" key="13">
    <source>
        <dbReference type="ARBA" id="ARBA00048731"/>
    </source>
</evidence>
<dbReference type="GO" id="GO:0047545">
    <property type="term" value="F:(S)-2-hydroxyglutarate dehydrogenase activity"/>
    <property type="evidence" value="ECO:0007669"/>
    <property type="project" value="UniProtKB-ARBA"/>
</dbReference>
<keyword evidence="9" id="KW-0520">NAD</keyword>
<dbReference type="Gene3D" id="3.30.70.260">
    <property type="match status" value="1"/>
</dbReference>
<dbReference type="CDD" id="cd12176">
    <property type="entry name" value="PGDH_3"/>
    <property type="match status" value="1"/>
</dbReference>
<dbReference type="Gene3D" id="3.40.50.720">
    <property type="entry name" value="NAD(P)-binding Rossmann-like Domain"/>
    <property type="match status" value="2"/>
</dbReference>
<comment type="similarity">
    <text evidence="3 14">Belongs to the D-isomer specific 2-hydroxyacid dehydrogenase family.</text>
</comment>
<dbReference type="EC" id="1.1.1.399" evidence="4"/>
<dbReference type="GO" id="GO:0006564">
    <property type="term" value="P:L-serine biosynthetic process"/>
    <property type="evidence" value="ECO:0007669"/>
    <property type="project" value="UniProtKB-KW"/>
</dbReference>
<evidence type="ECO:0000256" key="3">
    <source>
        <dbReference type="ARBA" id="ARBA00005854"/>
    </source>
</evidence>
<dbReference type="InterPro" id="IPR045865">
    <property type="entry name" value="ACT-like_dom_sf"/>
</dbReference>
<comment type="function">
    <text evidence="1">Catalyzes the reversible oxidation of 3-phospho-D-glycerate to 3-phosphonooxypyruvate, the first step of the phosphorylated L-serine biosynthesis pathway. Also catalyzes the reversible oxidation of 2-hydroxyglutarate to 2-oxoglutarate.</text>
</comment>
<proteinExistence type="inferred from homology"/>
<evidence type="ECO:0000256" key="14">
    <source>
        <dbReference type="RuleBase" id="RU003719"/>
    </source>
</evidence>
<evidence type="ECO:0000256" key="6">
    <source>
        <dbReference type="ARBA" id="ARBA00021582"/>
    </source>
</evidence>
<dbReference type="EMBL" id="JACIGI010000004">
    <property type="protein sequence ID" value="MBB4285017.1"/>
    <property type="molecule type" value="Genomic_DNA"/>
</dbReference>
<dbReference type="PROSITE" id="PS00065">
    <property type="entry name" value="D_2_HYDROXYACID_DH_1"/>
    <property type="match status" value="1"/>
</dbReference>
<keyword evidence="10" id="KW-0718">Serine biosynthesis</keyword>
<evidence type="ECO:0000256" key="4">
    <source>
        <dbReference type="ARBA" id="ARBA00013001"/>
    </source>
</evidence>
<dbReference type="InterPro" id="IPR054480">
    <property type="entry name" value="AHAS_small-like_ACT"/>
</dbReference>
<name>A0A7W6WK41_9PROT</name>
<organism evidence="16 17">
    <name type="scientific">Roseospira goensis</name>
    <dbReference type="NCBI Taxonomy" id="391922"/>
    <lineage>
        <taxon>Bacteria</taxon>
        <taxon>Pseudomonadati</taxon>
        <taxon>Pseudomonadota</taxon>
        <taxon>Alphaproteobacteria</taxon>
        <taxon>Rhodospirillales</taxon>
        <taxon>Rhodospirillaceae</taxon>
        <taxon>Roseospira</taxon>
    </lineage>
</organism>
<dbReference type="RefSeq" id="WP_184431806.1">
    <property type="nucleotide sequence ID" value="NZ_JACIGI010000004.1"/>
</dbReference>
<dbReference type="InterPro" id="IPR036291">
    <property type="entry name" value="NAD(P)-bd_dom_sf"/>
</dbReference>
<dbReference type="NCBIfam" id="NF008759">
    <property type="entry name" value="PRK11790.1"/>
    <property type="match status" value="1"/>
</dbReference>
<dbReference type="PANTHER" id="PTHR42789:SF1">
    <property type="entry name" value="D-ISOMER SPECIFIC 2-HYDROXYACID DEHYDROGENASE FAMILY PROTEIN (AFU_ORTHOLOGUE AFUA_6G10090)"/>
    <property type="match status" value="1"/>
</dbReference>
<keyword evidence="8 14" id="KW-0560">Oxidoreductase</keyword>
<dbReference type="Proteomes" id="UP000555728">
    <property type="component" value="Unassembled WGS sequence"/>
</dbReference>
<dbReference type="SUPFAM" id="SSF51735">
    <property type="entry name" value="NAD(P)-binding Rossmann-fold domains"/>
    <property type="match status" value="1"/>
</dbReference>
<dbReference type="InterPro" id="IPR006140">
    <property type="entry name" value="D-isomer_DH_NAD-bd"/>
</dbReference>